<name>A0A8T0F2B3_ARGBR</name>
<reference evidence="1" key="1">
    <citation type="journal article" date="2020" name="bioRxiv">
        <title>Chromosome-level reference genome of the European wasp spider Argiope bruennichi: a resource for studies on range expansion and evolutionary adaptation.</title>
        <authorList>
            <person name="Sheffer M.M."/>
            <person name="Hoppe A."/>
            <person name="Krehenwinkel H."/>
            <person name="Uhl G."/>
            <person name="Kuss A.W."/>
            <person name="Jensen L."/>
            <person name="Jensen C."/>
            <person name="Gillespie R.G."/>
            <person name="Hoff K.J."/>
            <person name="Prost S."/>
        </authorList>
    </citation>
    <scope>NUCLEOTIDE SEQUENCE</scope>
</reference>
<sequence>MEKRILRKSEDNPSFSTRSIARTIGVLYDKLETQLRALETLGVTSEKYKAMMYPLVEATLPEALIKEWERTRSRVEDKIKPNILGNLLEFLLSEVEDDERLQLARSGFAKDQELQIIKPKDKIPTTACIVKKKQAMHVL</sequence>
<protein>
    <submittedName>
        <fullName evidence="1">Uncharacterized protein</fullName>
    </submittedName>
</protein>
<gene>
    <name evidence="1" type="ORF">HNY73_010574</name>
</gene>
<comment type="caution">
    <text evidence="1">The sequence shown here is derived from an EMBL/GenBank/DDBJ whole genome shotgun (WGS) entry which is preliminary data.</text>
</comment>
<reference evidence="1" key="2">
    <citation type="submission" date="2020-06" db="EMBL/GenBank/DDBJ databases">
        <authorList>
            <person name="Sheffer M."/>
        </authorList>
    </citation>
    <scope>NUCLEOTIDE SEQUENCE</scope>
</reference>
<organism evidence="1 2">
    <name type="scientific">Argiope bruennichi</name>
    <name type="common">Wasp spider</name>
    <name type="synonym">Aranea bruennichi</name>
    <dbReference type="NCBI Taxonomy" id="94029"/>
    <lineage>
        <taxon>Eukaryota</taxon>
        <taxon>Metazoa</taxon>
        <taxon>Ecdysozoa</taxon>
        <taxon>Arthropoda</taxon>
        <taxon>Chelicerata</taxon>
        <taxon>Arachnida</taxon>
        <taxon>Araneae</taxon>
        <taxon>Araneomorphae</taxon>
        <taxon>Entelegynae</taxon>
        <taxon>Araneoidea</taxon>
        <taxon>Araneidae</taxon>
        <taxon>Argiope</taxon>
    </lineage>
</organism>
<evidence type="ECO:0000313" key="1">
    <source>
        <dbReference type="EMBL" id="KAF8784971.1"/>
    </source>
</evidence>
<dbReference type="AlphaFoldDB" id="A0A8T0F2B3"/>
<accession>A0A8T0F2B3</accession>
<proteinExistence type="predicted"/>
<evidence type="ECO:0000313" key="2">
    <source>
        <dbReference type="Proteomes" id="UP000807504"/>
    </source>
</evidence>
<keyword evidence="2" id="KW-1185">Reference proteome</keyword>
<dbReference type="EMBL" id="JABXBU010000030">
    <property type="protein sequence ID" value="KAF8784971.1"/>
    <property type="molecule type" value="Genomic_DNA"/>
</dbReference>
<dbReference type="Proteomes" id="UP000807504">
    <property type="component" value="Unassembled WGS sequence"/>
</dbReference>